<dbReference type="EMBL" id="JAOCDZ010000018">
    <property type="protein sequence ID" value="MDH0738635.1"/>
    <property type="molecule type" value="Genomic_DNA"/>
</dbReference>
<dbReference type="Pfam" id="PF03374">
    <property type="entry name" value="ANT"/>
    <property type="match status" value="1"/>
</dbReference>
<gene>
    <name evidence="2" type="ORF">N5D93_22650</name>
</gene>
<dbReference type="GO" id="GO:0003677">
    <property type="term" value="F:DNA binding"/>
    <property type="evidence" value="ECO:0007669"/>
    <property type="project" value="InterPro"/>
</dbReference>
<comment type="caution">
    <text evidence="2">The sequence shown here is derived from an EMBL/GenBank/DDBJ whole genome shotgun (WGS) entry which is preliminary data.</text>
</comment>
<dbReference type="AlphaFoldDB" id="A0AA42LS84"/>
<evidence type="ECO:0000259" key="1">
    <source>
        <dbReference type="Pfam" id="PF03374"/>
    </source>
</evidence>
<feature type="domain" description="Antirepressor protein C-terminal" evidence="1">
    <location>
        <begin position="72"/>
        <end position="152"/>
    </location>
</feature>
<dbReference type="InterPro" id="IPR005039">
    <property type="entry name" value="Ant_C"/>
</dbReference>
<protein>
    <submittedName>
        <fullName evidence="2">Phage antirepressor KilAC domain-containing protein</fullName>
    </submittedName>
</protein>
<evidence type="ECO:0000313" key="3">
    <source>
        <dbReference type="Proteomes" id="UP001161094"/>
    </source>
</evidence>
<reference evidence="2" key="1">
    <citation type="submission" date="2022-09" db="EMBL/GenBank/DDBJ databases">
        <title>Intensive care unit water sources are persistently colonized with multi-drug resistant bacteria and are the site of extensive horizontal gene transfer of antibiotic resistance genes.</title>
        <authorList>
            <person name="Diorio-Toth L."/>
        </authorList>
    </citation>
    <scope>NUCLEOTIDE SEQUENCE</scope>
    <source>
        <strain evidence="2">GD03843</strain>
    </source>
</reference>
<evidence type="ECO:0000313" key="2">
    <source>
        <dbReference type="EMBL" id="MDH0738635.1"/>
    </source>
</evidence>
<organism evidence="2 3">
    <name type="scientific">Achromobacter spanius</name>
    <dbReference type="NCBI Taxonomy" id="217203"/>
    <lineage>
        <taxon>Bacteria</taxon>
        <taxon>Pseudomonadati</taxon>
        <taxon>Pseudomonadota</taxon>
        <taxon>Betaproteobacteria</taxon>
        <taxon>Burkholderiales</taxon>
        <taxon>Alcaligenaceae</taxon>
        <taxon>Achromobacter</taxon>
    </lineage>
</organism>
<name>A0AA42LS84_9BURK</name>
<dbReference type="Proteomes" id="UP001161094">
    <property type="component" value="Unassembled WGS sequence"/>
</dbReference>
<dbReference type="RefSeq" id="WP_279996618.1">
    <property type="nucleotide sequence ID" value="NZ_JAOCDZ010000018.1"/>
</dbReference>
<sequence length="165" mass="19212">MVAVLLRVIQMERLLSKQEVCEATGLQAKELGDALRDEAFPAPTHQAKGTRYWTESAVAEWKRRRDRTPKEQRDCFTVAEVAAELQMKQLELFATLRAHGLLMESADPYRHNRPTEEGFHRGWFWRVERYLQSERKMVFQTMITSVGRREMVTLGQKLLHGLPTV</sequence>
<accession>A0AA42LS84</accession>
<proteinExistence type="predicted"/>